<dbReference type="AlphaFoldDB" id="A0A5P6PGC4"/>
<evidence type="ECO:0000256" key="1">
    <source>
        <dbReference type="SAM" id="SignalP"/>
    </source>
</evidence>
<keyword evidence="2" id="KW-0614">Plasmid</keyword>
<reference evidence="3" key="1">
    <citation type="submission" date="2019-10" db="EMBL/GenBank/DDBJ databases">
        <title>Complete Genome Sequence of Bradyrhizobium betae type strain PL7HG1T.</title>
        <authorList>
            <person name="Bromfield E.S.P."/>
            <person name="Cloutier S."/>
        </authorList>
    </citation>
    <scope>NUCLEOTIDE SEQUENCE [LARGE SCALE GENOMIC DNA]</scope>
    <source>
        <strain evidence="3">PL7HG1</strain>
        <plasmid evidence="3">pbbpl7hg1</plasmid>
    </source>
</reference>
<feature type="signal peptide" evidence="1">
    <location>
        <begin position="1"/>
        <end position="24"/>
    </location>
</feature>
<name>A0A5P6PGC4_9BRAD</name>
<accession>A0A5P6PGC4</accession>
<evidence type="ECO:0008006" key="4">
    <source>
        <dbReference type="Google" id="ProtNLM"/>
    </source>
</evidence>
<gene>
    <name evidence="2" type="ORF">F8237_34625</name>
</gene>
<feature type="chain" id="PRO_5025003625" description="DUF680 domain-containing protein" evidence="1">
    <location>
        <begin position="25"/>
        <end position="86"/>
    </location>
</feature>
<protein>
    <recommendedName>
        <fullName evidence="4">DUF680 domain-containing protein</fullName>
    </recommendedName>
</protein>
<dbReference type="Proteomes" id="UP000325641">
    <property type="component" value="Plasmid pBbPL7HG1"/>
</dbReference>
<dbReference type="KEGG" id="bbet:F8237_34625"/>
<sequence length="86" mass="9573">MFRKPIITMSLVLPLAMASAVAYAGSTITDKSYWPNEARRTAVHADARYDQNGAFTTGRTAPRFRIAPKAHEDGHVWRYHGGPKSQ</sequence>
<keyword evidence="1" id="KW-0732">Signal</keyword>
<evidence type="ECO:0000313" key="3">
    <source>
        <dbReference type="Proteomes" id="UP000325641"/>
    </source>
</evidence>
<evidence type="ECO:0000313" key="2">
    <source>
        <dbReference type="EMBL" id="QFI77462.1"/>
    </source>
</evidence>
<dbReference type="OrthoDB" id="8245550at2"/>
<geneLocation type="plasmid" evidence="3">
    <name>pbbpl7hg1</name>
</geneLocation>
<proteinExistence type="predicted"/>
<dbReference type="RefSeq" id="WP_100554883.1">
    <property type="nucleotide sequence ID" value="NZ_CP044544.1"/>
</dbReference>
<dbReference type="EMBL" id="CP044544">
    <property type="protein sequence ID" value="QFI77462.1"/>
    <property type="molecule type" value="Genomic_DNA"/>
</dbReference>
<organism evidence="2 3">
    <name type="scientific">Bradyrhizobium betae</name>
    <dbReference type="NCBI Taxonomy" id="244734"/>
    <lineage>
        <taxon>Bacteria</taxon>
        <taxon>Pseudomonadati</taxon>
        <taxon>Pseudomonadota</taxon>
        <taxon>Alphaproteobacteria</taxon>
        <taxon>Hyphomicrobiales</taxon>
        <taxon>Nitrobacteraceae</taxon>
        <taxon>Bradyrhizobium</taxon>
    </lineage>
</organism>